<name>A0A7E5A1I5_PANRE</name>
<protein>
    <submittedName>
        <fullName evidence="4">C-type lectin domain-containing protein</fullName>
    </submittedName>
</protein>
<dbReference type="WBParaSite" id="Pan_g9092.t1">
    <property type="protein sequence ID" value="Pan_g9092.t1"/>
    <property type="gene ID" value="Pan_g9092"/>
</dbReference>
<dbReference type="InterPro" id="IPR016187">
    <property type="entry name" value="CTDL_fold"/>
</dbReference>
<feature type="signal peptide" evidence="1">
    <location>
        <begin position="1"/>
        <end position="20"/>
    </location>
</feature>
<dbReference type="Gene3D" id="3.10.100.10">
    <property type="entry name" value="Mannose-Binding Protein A, subunit A"/>
    <property type="match status" value="1"/>
</dbReference>
<dbReference type="SUPFAM" id="SSF56436">
    <property type="entry name" value="C-type lectin-like"/>
    <property type="match status" value="1"/>
</dbReference>
<dbReference type="AlphaFoldDB" id="A0A7E5A1I5"/>
<dbReference type="InterPro" id="IPR016186">
    <property type="entry name" value="C-type_lectin-like/link_sf"/>
</dbReference>
<feature type="domain" description="C-type lectin" evidence="2">
    <location>
        <begin position="175"/>
        <end position="315"/>
    </location>
</feature>
<dbReference type="CDD" id="cd00037">
    <property type="entry name" value="CLECT"/>
    <property type="match status" value="1"/>
</dbReference>
<proteinExistence type="predicted"/>
<keyword evidence="3" id="KW-1185">Reference proteome</keyword>
<organism evidence="3 4">
    <name type="scientific">Panagrellus redivivus</name>
    <name type="common">Microworm</name>
    <dbReference type="NCBI Taxonomy" id="6233"/>
    <lineage>
        <taxon>Eukaryota</taxon>
        <taxon>Metazoa</taxon>
        <taxon>Ecdysozoa</taxon>
        <taxon>Nematoda</taxon>
        <taxon>Chromadorea</taxon>
        <taxon>Rhabditida</taxon>
        <taxon>Tylenchina</taxon>
        <taxon>Panagrolaimomorpha</taxon>
        <taxon>Panagrolaimoidea</taxon>
        <taxon>Panagrolaimidae</taxon>
        <taxon>Panagrellus</taxon>
    </lineage>
</organism>
<feature type="chain" id="PRO_5028826980" evidence="1">
    <location>
        <begin position="21"/>
        <end position="324"/>
    </location>
</feature>
<reference evidence="4" key="2">
    <citation type="submission" date="2020-10" db="UniProtKB">
        <authorList>
            <consortium name="WormBaseParasite"/>
        </authorList>
    </citation>
    <scope>IDENTIFICATION</scope>
</reference>
<dbReference type="Proteomes" id="UP000492821">
    <property type="component" value="Unassembled WGS sequence"/>
</dbReference>
<accession>A0A7E5A1I5</accession>
<evidence type="ECO:0000313" key="3">
    <source>
        <dbReference type="Proteomes" id="UP000492821"/>
    </source>
</evidence>
<sequence length="324" mass="37133">MARAVAIGALLATLILIVNAARDCYLMPSQPGKCIYVLRGAEKDKCLLTYAGFEYFPRSDTDMEEVRKVLYWNDVKDKKILTGLWYKAYDKDLFFKVPSNQGNVWEGWNATAFVEPGELHFQAAPSKEGQQVVMEITDGKMITYTMANTKDLPLLCIASRRPELPCPSGYHIYRPTKRCFKAYLGGNRKNPIEADKICRQEHAIMGSINREDENDFIATLQSQRGSMFLGMRFAWKSIKRRFPNGGIPKASSPPEEFLPFIKEFMYNIDGHPIVYHNFYSSQPDFNTPNEFFIVKEGDGKWHDYNSQNQFDFFCATLPDQTGQD</sequence>
<evidence type="ECO:0000313" key="4">
    <source>
        <dbReference type="WBParaSite" id="Pan_g9092.t1"/>
    </source>
</evidence>
<dbReference type="InterPro" id="IPR001304">
    <property type="entry name" value="C-type_lectin-like"/>
</dbReference>
<keyword evidence="1" id="KW-0732">Signal</keyword>
<evidence type="ECO:0000259" key="2">
    <source>
        <dbReference type="PROSITE" id="PS50041"/>
    </source>
</evidence>
<evidence type="ECO:0000256" key="1">
    <source>
        <dbReference type="SAM" id="SignalP"/>
    </source>
</evidence>
<dbReference type="PROSITE" id="PS50041">
    <property type="entry name" value="C_TYPE_LECTIN_2"/>
    <property type="match status" value="1"/>
</dbReference>
<reference evidence="3" key="1">
    <citation type="journal article" date="2013" name="Genetics">
        <title>The draft genome and transcriptome of Panagrellus redivivus are shaped by the harsh demands of a free-living lifestyle.</title>
        <authorList>
            <person name="Srinivasan J."/>
            <person name="Dillman A.R."/>
            <person name="Macchietto M.G."/>
            <person name="Heikkinen L."/>
            <person name="Lakso M."/>
            <person name="Fracchia K.M."/>
            <person name="Antoshechkin I."/>
            <person name="Mortazavi A."/>
            <person name="Wong G."/>
            <person name="Sternberg P.W."/>
        </authorList>
    </citation>
    <scope>NUCLEOTIDE SEQUENCE [LARGE SCALE GENOMIC DNA]</scope>
    <source>
        <strain evidence="3">MT8872</strain>
    </source>
</reference>
<dbReference type="SMART" id="SM00034">
    <property type="entry name" value="CLECT"/>
    <property type="match status" value="1"/>
</dbReference>